<accession>A0A4C1X6F1</accession>
<organism evidence="1 2">
    <name type="scientific">Eumeta variegata</name>
    <name type="common">Bagworm moth</name>
    <name type="synonym">Eumeta japonica</name>
    <dbReference type="NCBI Taxonomy" id="151549"/>
    <lineage>
        <taxon>Eukaryota</taxon>
        <taxon>Metazoa</taxon>
        <taxon>Ecdysozoa</taxon>
        <taxon>Arthropoda</taxon>
        <taxon>Hexapoda</taxon>
        <taxon>Insecta</taxon>
        <taxon>Pterygota</taxon>
        <taxon>Neoptera</taxon>
        <taxon>Endopterygota</taxon>
        <taxon>Lepidoptera</taxon>
        <taxon>Glossata</taxon>
        <taxon>Ditrysia</taxon>
        <taxon>Tineoidea</taxon>
        <taxon>Psychidae</taxon>
        <taxon>Oiketicinae</taxon>
        <taxon>Eumeta</taxon>
    </lineage>
</organism>
<sequence>MTIVGSPRRALGLRKGLEALEASPSEMQIPKSLVARISSWSSGDARRLKTAIARKCYTRRHKTCAGVFDRARHVRAHLFINYGGDLNFSVCRPPVASRNGAATHTGGRRRTEPGVFLLHVTIYFRLSVLKVSGGLEVS</sequence>
<evidence type="ECO:0000313" key="1">
    <source>
        <dbReference type="EMBL" id="GBP57837.1"/>
    </source>
</evidence>
<dbReference type="EMBL" id="BGZK01000721">
    <property type="protein sequence ID" value="GBP57837.1"/>
    <property type="molecule type" value="Genomic_DNA"/>
</dbReference>
<evidence type="ECO:0000313" key="2">
    <source>
        <dbReference type="Proteomes" id="UP000299102"/>
    </source>
</evidence>
<reference evidence="1 2" key="1">
    <citation type="journal article" date="2019" name="Commun. Biol.">
        <title>The bagworm genome reveals a unique fibroin gene that provides high tensile strength.</title>
        <authorList>
            <person name="Kono N."/>
            <person name="Nakamura H."/>
            <person name="Ohtoshi R."/>
            <person name="Tomita M."/>
            <person name="Numata K."/>
            <person name="Arakawa K."/>
        </authorList>
    </citation>
    <scope>NUCLEOTIDE SEQUENCE [LARGE SCALE GENOMIC DNA]</scope>
</reference>
<keyword evidence="2" id="KW-1185">Reference proteome</keyword>
<comment type="caution">
    <text evidence="1">The sequence shown here is derived from an EMBL/GenBank/DDBJ whole genome shotgun (WGS) entry which is preliminary data.</text>
</comment>
<dbReference type="AlphaFoldDB" id="A0A4C1X6F1"/>
<gene>
    <name evidence="1" type="ORF">EVAR_41506_1</name>
</gene>
<dbReference type="Proteomes" id="UP000299102">
    <property type="component" value="Unassembled WGS sequence"/>
</dbReference>
<protein>
    <submittedName>
        <fullName evidence="1">Uncharacterized protein</fullName>
    </submittedName>
</protein>
<name>A0A4C1X6F1_EUMVA</name>
<proteinExistence type="predicted"/>